<evidence type="ECO:0000256" key="1">
    <source>
        <dbReference type="SAM" id="MobiDB-lite"/>
    </source>
</evidence>
<organism evidence="2 3">
    <name type="scientific">Stylosanthes scabra</name>
    <dbReference type="NCBI Taxonomy" id="79078"/>
    <lineage>
        <taxon>Eukaryota</taxon>
        <taxon>Viridiplantae</taxon>
        <taxon>Streptophyta</taxon>
        <taxon>Embryophyta</taxon>
        <taxon>Tracheophyta</taxon>
        <taxon>Spermatophyta</taxon>
        <taxon>Magnoliopsida</taxon>
        <taxon>eudicotyledons</taxon>
        <taxon>Gunneridae</taxon>
        <taxon>Pentapetalae</taxon>
        <taxon>rosids</taxon>
        <taxon>fabids</taxon>
        <taxon>Fabales</taxon>
        <taxon>Fabaceae</taxon>
        <taxon>Papilionoideae</taxon>
        <taxon>50 kb inversion clade</taxon>
        <taxon>dalbergioids sensu lato</taxon>
        <taxon>Dalbergieae</taxon>
        <taxon>Pterocarpus clade</taxon>
        <taxon>Stylosanthes</taxon>
    </lineage>
</organism>
<proteinExistence type="predicted"/>
<feature type="region of interest" description="Disordered" evidence="1">
    <location>
        <begin position="118"/>
        <end position="153"/>
    </location>
</feature>
<keyword evidence="3" id="KW-1185">Reference proteome</keyword>
<name>A0ABU6T991_9FABA</name>
<gene>
    <name evidence="2" type="ORF">PIB30_016360</name>
</gene>
<comment type="caution">
    <text evidence="2">The sequence shown here is derived from an EMBL/GenBank/DDBJ whole genome shotgun (WGS) entry which is preliminary data.</text>
</comment>
<feature type="compositionally biased region" description="Basic residues" evidence="1">
    <location>
        <begin position="122"/>
        <end position="133"/>
    </location>
</feature>
<evidence type="ECO:0000313" key="3">
    <source>
        <dbReference type="Proteomes" id="UP001341840"/>
    </source>
</evidence>
<dbReference type="Proteomes" id="UP001341840">
    <property type="component" value="Unassembled WGS sequence"/>
</dbReference>
<feature type="compositionally biased region" description="Acidic residues" evidence="1">
    <location>
        <begin position="138"/>
        <end position="153"/>
    </location>
</feature>
<evidence type="ECO:0000313" key="2">
    <source>
        <dbReference type="EMBL" id="MED6144513.1"/>
    </source>
</evidence>
<reference evidence="2 3" key="1">
    <citation type="journal article" date="2023" name="Plants (Basel)">
        <title>Bridging the Gap: Combining Genomics and Transcriptomics Approaches to Understand Stylosanthes scabra, an Orphan Legume from the Brazilian Caatinga.</title>
        <authorList>
            <person name="Ferreira-Neto J.R.C."/>
            <person name="da Silva M.D."/>
            <person name="Binneck E."/>
            <person name="de Melo N.F."/>
            <person name="da Silva R.H."/>
            <person name="de Melo A.L.T.M."/>
            <person name="Pandolfi V."/>
            <person name="Bustamante F.O."/>
            <person name="Brasileiro-Vidal A.C."/>
            <person name="Benko-Iseppon A.M."/>
        </authorList>
    </citation>
    <scope>NUCLEOTIDE SEQUENCE [LARGE SCALE GENOMIC DNA]</scope>
    <source>
        <tissue evidence="2">Leaves</tissue>
    </source>
</reference>
<sequence length="301" mass="34782">MASKKNRDSANDDGVVLDPKLMLEAISGELHKIQQWLDDMDARIDSLPSRKSHSRDSVRNQSEESDSDSSSKARRSKRSDDADSNINAIKMRIPGFKGRTDPEAYLEWERKVEIKEGARRQKEAHKKKLSKQKQIREEDFEEDHENPEEDIECSESDGEDIWCIGKQCGLEKNYEDRTLKYLDTNTGNVASKERKNRRRSRGKKKKALEIRGGCEGEAHLKGMECALQFMMEDMNLRGECLAFASNKIDIVEWIQGKKETGWESRFLRNRANKMKQYEMDTLGVITNYGNNRLKKRGSLKD</sequence>
<accession>A0ABU6T991</accession>
<dbReference type="EMBL" id="JASCZI010090667">
    <property type="protein sequence ID" value="MED6144513.1"/>
    <property type="molecule type" value="Genomic_DNA"/>
</dbReference>
<protein>
    <submittedName>
        <fullName evidence="2">Uncharacterized protein</fullName>
    </submittedName>
</protein>
<feature type="region of interest" description="Disordered" evidence="1">
    <location>
        <begin position="46"/>
        <end position="96"/>
    </location>
</feature>